<feature type="domain" description="Cyclic nucleotide-binding" evidence="2">
    <location>
        <begin position="965"/>
        <end position="1012"/>
    </location>
</feature>
<dbReference type="AlphaFoldDB" id="A0AAD5UA18"/>
<dbReference type="SUPFAM" id="SSF51206">
    <property type="entry name" value="cAMP-binding domain-like"/>
    <property type="match status" value="2"/>
</dbReference>
<feature type="compositionally biased region" description="Polar residues" evidence="1">
    <location>
        <begin position="526"/>
        <end position="536"/>
    </location>
</feature>
<evidence type="ECO:0000313" key="4">
    <source>
        <dbReference type="Proteomes" id="UP001210925"/>
    </source>
</evidence>
<reference evidence="3" key="1">
    <citation type="submission" date="2020-05" db="EMBL/GenBank/DDBJ databases">
        <title>Phylogenomic resolution of chytrid fungi.</title>
        <authorList>
            <person name="Stajich J.E."/>
            <person name="Amses K."/>
            <person name="Simmons R."/>
            <person name="Seto K."/>
            <person name="Myers J."/>
            <person name="Bonds A."/>
            <person name="Quandt C.A."/>
            <person name="Barry K."/>
            <person name="Liu P."/>
            <person name="Grigoriev I."/>
            <person name="Longcore J.E."/>
            <person name="James T.Y."/>
        </authorList>
    </citation>
    <scope>NUCLEOTIDE SEQUENCE</scope>
    <source>
        <strain evidence="3">PLAUS21</strain>
    </source>
</reference>
<dbReference type="EMBL" id="JADGKB010000157">
    <property type="protein sequence ID" value="KAJ3252033.1"/>
    <property type="molecule type" value="Genomic_DNA"/>
</dbReference>
<evidence type="ECO:0000256" key="1">
    <source>
        <dbReference type="SAM" id="MobiDB-lite"/>
    </source>
</evidence>
<feature type="domain" description="Cyclic nucleotide-binding" evidence="2">
    <location>
        <begin position="834"/>
        <end position="940"/>
    </location>
</feature>
<dbReference type="Proteomes" id="UP001210925">
    <property type="component" value="Unassembled WGS sequence"/>
</dbReference>
<organism evidence="3 4">
    <name type="scientific">Boothiomyces macroporosus</name>
    <dbReference type="NCBI Taxonomy" id="261099"/>
    <lineage>
        <taxon>Eukaryota</taxon>
        <taxon>Fungi</taxon>
        <taxon>Fungi incertae sedis</taxon>
        <taxon>Chytridiomycota</taxon>
        <taxon>Chytridiomycota incertae sedis</taxon>
        <taxon>Chytridiomycetes</taxon>
        <taxon>Rhizophydiales</taxon>
        <taxon>Terramycetaceae</taxon>
        <taxon>Boothiomyces</taxon>
    </lineage>
</organism>
<keyword evidence="4" id="KW-1185">Reference proteome</keyword>
<dbReference type="InterPro" id="IPR018490">
    <property type="entry name" value="cNMP-bd_dom_sf"/>
</dbReference>
<dbReference type="CDD" id="cd00038">
    <property type="entry name" value="CAP_ED"/>
    <property type="match status" value="1"/>
</dbReference>
<evidence type="ECO:0000313" key="3">
    <source>
        <dbReference type="EMBL" id="KAJ3252033.1"/>
    </source>
</evidence>
<comment type="caution">
    <text evidence="3">The sequence shown here is derived from an EMBL/GenBank/DDBJ whole genome shotgun (WGS) entry which is preliminary data.</text>
</comment>
<dbReference type="Gene3D" id="2.60.120.10">
    <property type="entry name" value="Jelly Rolls"/>
    <property type="match status" value="2"/>
</dbReference>
<feature type="region of interest" description="Disordered" evidence="1">
    <location>
        <begin position="520"/>
        <end position="570"/>
    </location>
</feature>
<dbReference type="PROSITE" id="PS50042">
    <property type="entry name" value="CNMP_BINDING_3"/>
    <property type="match status" value="2"/>
</dbReference>
<accession>A0AAD5UA18</accession>
<proteinExistence type="predicted"/>
<protein>
    <recommendedName>
        <fullName evidence="2">Cyclic nucleotide-binding domain-containing protein</fullName>
    </recommendedName>
</protein>
<feature type="region of interest" description="Disordered" evidence="1">
    <location>
        <begin position="42"/>
        <end position="64"/>
    </location>
</feature>
<dbReference type="InterPro" id="IPR014710">
    <property type="entry name" value="RmlC-like_jellyroll"/>
</dbReference>
<dbReference type="PANTHER" id="PTHR23011:SF28">
    <property type="entry name" value="CYCLIC NUCLEOTIDE-BINDING DOMAIN CONTAINING PROTEIN"/>
    <property type="match status" value="1"/>
</dbReference>
<name>A0AAD5UA18_9FUNG</name>
<gene>
    <name evidence="3" type="ORF">HK103_001870</name>
</gene>
<evidence type="ECO:0000259" key="2">
    <source>
        <dbReference type="PROSITE" id="PS50042"/>
    </source>
</evidence>
<sequence length="1057" mass="121026">MQPRNSCHCGSSKWKKQGDGYVCQYGHQFTEVEEVGDDDLLYGSQQRERARNKQKKSKEKEARKSPSNQTILLFYQNVLKLQVKWMLKNKIDIPEYENIVCQIWILWTNKFVYKLPDIEGQVFTAKMPKLTADEIRPIYTIIFCNLALWILRIPYPPSDYIKWIYSDGFPYVFNQGEKIDWPNHSSTITIPSISDLIKHQHRILATLEAQGMPIHPPYQSPLFVKRIFAELRLSVEFYPFYCKIYESLYQHTTPEMYKLKHGVQTSAIALVLAKLNPQDKKSNNIILEYFFGKSNEPSLPFNFDNLLDQPFYPKKGDVNNLISSYFKKETVSTDDSLETNEFQIANDLENQIIISYSPKDENGAMDTRYLANLEKISAIIVRPKQNTRELGFLKEYKKILNRPFDPNFKSYWAHSTAGILTNTQMENIVHHKNPLLEKKVVKKQVILEPIKKPETPTKEKCTKKHHKRHKPTCRHFHQDEVVTPALVQERLLKKQEKTKKEKTKEAEIVGPSMEFKLQVEEAPKSETASSANSNIDSYEGKNVSIDDNQFTDPIEYQKDSSKPADSLNPFVQSTQNEQTNYPASFDPFKPSSPFDSMKPLANPAVEYLKVDSCSQSPILKKKIPLQPVHRLQLERRLSLVKDSLGSFSKPVPISVFNTPRESFASPQRNSTKANVIPTSLSNQLSHAWISTEFNSNVSLDGAKSITSESVVNLQNSEDTGIDGPLTIKPPSRKNSLEYLPELILPPFIKLSTFRWKTAIYTVLQQQRLTEIPNMSHTEVKLNLSKFETPTFRAEQQVMLAALTGVHNLAMCKSAKEKDIKVDMKYLPFDETLCFFPHLKKQKLPVRLAIAGASWLKVVPRGNIIIREGDPVRIVYFLLAGLCVEHVKVEQPPDSPEPEKEDLIRLMKPSDTIGDIAGNVVTTRAFSLTTLTRCLFICVDRHDWLSSMRKGNFDIPKIEILSTLKIFMGLPPQTLEHLSSYTSETSVGLDEPIIEPHEEPEHYYFISKGKVKLSIYLPFVKTVTDDSKDLVSPEKFQVNFKLIPGGALLWANFKSRQG</sequence>
<dbReference type="InterPro" id="IPR000595">
    <property type="entry name" value="cNMP-bd_dom"/>
</dbReference>
<dbReference type="PANTHER" id="PTHR23011">
    <property type="entry name" value="CYCLIC NUCLEOTIDE-BINDING DOMAIN CONTAINING PROTEIN"/>
    <property type="match status" value="1"/>
</dbReference>